<reference evidence="6" key="1">
    <citation type="journal article" date="2019" name="Int. J. Syst. Evol. Microbiol.">
        <title>The Global Catalogue of Microorganisms (GCM) 10K type strain sequencing project: providing services to taxonomists for standard genome sequencing and annotation.</title>
        <authorList>
            <consortium name="The Broad Institute Genomics Platform"/>
            <consortium name="The Broad Institute Genome Sequencing Center for Infectious Disease"/>
            <person name="Wu L."/>
            <person name="Ma J."/>
        </authorList>
    </citation>
    <scope>NUCLEOTIDE SEQUENCE [LARGE SCALE GENOMIC DNA]</scope>
    <source>
        <strain evidence="6">NBRC 108725</strain>
    </source>
</reference>
<organism evidence="5 6">
    <name type="scientific">Naasia aerilata</name>
    <dbReference type="NCBI Taxonomy" id="1162966"/>
    <lineage>
        <taxon>Bacteria</taxon>
        <taxon>Bacillati</taxon>
        <taxon>Actinomycetota</taxon>
        <taxon>Actinomycetes</taxon>
        <taxon>Micrococcales</taxon>
        <taxon>Microbacteriaceae</taxon>
        <taxon>Naasia</taxon>
    </lineage>
</organism>
<dbReference type="Gene3D" id="2.30.38.10">
    <property type="entry name" value="Luciferase, Domain 3"/>
    <property type="match status" value="1"/>
</dbReference>
<dbReference type="CDD" id="cd04433">
    <property type="entry name" value="AFD_class_I"/>
    <property type="match status" value="1"/>
</dbReference>
<evidence type="ECO:0000259" key="4">
    <source>
        <dbReference type="Pfam" id="PF13193"/>
    </source>
</evidence>
<dbReference type="RefSeq" id="WP_350226731.1">
    <property type="nucleotide sequence ID" value="NZ_AP027731.1"/>
</dbReference>
<dbReference type="PANTHER" id="PTHR43201">
    <property type="entry name" value="ACYL-COA SYNTHETASE"/>
    <property type="match status" value="1"/>
</dbReference>
<evidence type="ECO:0000256" key="1">
    <source>
        <dbReference type="ARBA" id="ARBA00006432"/>
    </source>
</evidence>
<dbReference type="SUPFAM" id="SSF56801">
    <property type="entry name" value="Acetyl-CoA synthetase-like"/>
    <property type="match status" value="1"/>
</dbReference>
<dbReference type="InterPro" id="IPR000873">
    <property type="entry name" value="AMP-dep_synth/lig_dom"/>
</dbReference>
<evidence type="ECO:0000259" key="3">
    <source>
        <dbReference type="Pfam" id="PF00501"/>
    </source>
</evidence>
<evidence type="ECO:0000313" key="5">
    <source>
        <dbReference type="EMBL" id="BDZ45507.1"/>
    </source>
</evidence>
<dbReference type="Gene3D" id="3.40.50.980">
    <property type="match status" value="1"/>
</dbReference>
<protein>
    <submittedName>
        <fullName evidence="5">Uncharacterized protein</fullName>
    </submittedName>
</protein>
<gene>
    <name evidence="5" type="ORF">GCM10025866_14160</name>
</gene>
<dbReference type="Pfam" id="PF00501">
    <property type="entry name" value="AMP-binding"/>
    <property type="match status" value="1"/>
</dbReference>
<accession>A0ABM8GBA2</accession>
<dbReference type="Proteomes" id="UP001321498">
    <property type="component" value="Chromosome"/>
</dbReference>
<dbReference type="Pfam" id="PF13193">
    <property type="entry name" value="AMP-binding_C"/>
    <property type="match status" value="1"/>
</dbReference>
<keyword evidence="2" id="KW-0436">Ligase</keyword>
<keyword evidence="6" id="KW-1185">Reference proteome</keyword>
<feature type="domain" description="AMP-dependent synthetase/ligase" evidence="3">
    <location>
        <begin position="3"/>
        <end position="174"/>
    </location>
</feature>
<dbReference type="InterPro" id="IPR025110">
    <property type="entry name" value="AMP-bd_C"/>
</dbReference>
<dbReference type="PANTHER" id="PTHR43201:SF5">
    <property type="entry name" value="MEDIUM-CHAIN ACYL-COA LIGASE ACSF2, MITOCHONDRIAL"/>
    <property type="match status" value="1"/>
</dbReference>
<name>A0ABM8GBA2_9MICO</name>
<dbReference type="EMBL" id="AP027731">
    <property type="protein sequence ID" value="BDZ45507.1"/>
    <property type="molecule type" value="Genomic_DNA"/>
</dbReference>
<evidence type="ECO:0000256" key="2">
    <source>
        <dbReference type="ARBA" id="ARBA00022598"/>
    </source>
</evidence>
<evidence type="ECO:0000313" key="6">
    <source>
        <dbReference type="Proteomes" id="UP001321498"/>
    </source>
</evidence>
<proteinExistence type="inferred from homology"/>
<dbReference type="InterPro" id="IPR045851">
    <property type="entry name" value="AMP-bd_C_sf"/>
</dbReference>
<comment type="similarity">
    <text evidence="1">Belongs to the ATP-dependent AMP-binding enzyme family.</text>
</comment>
<dbReference type="Gene3D" id="3.30.300.30">
    <property type="match status" value="1"/>
</dbReference>
<feature type="domain" description="AMP-binding enzyme C-terminal" evidence="4">
    <location>
        <begin position="225"/>
        <end position="299"/>
    </location>
</feature>
<sequence>MKISEDDVYFSTQPMYHVGGSVATTLMALGASPTMIVPERYSPEAVFRLIPKYGCTARTGQAAMYAMELAHPDYRPEIFSTLTKAWSGGTPELRRTISREMGVPVMTTIYGLTETAGTTTINSLDDPEDVWVYSCGKVIPGVEVAVAADGRVTTAPDVAGEIVIRGWSVMLGYFANQAATEEAIDADGWFHTGDIGRLDSDGNLYFVDRIKDMIKPGGENVSAAEVERVIQGFPGVAEVAVVGKPDERLGQVPVAFVQMAGAPFDASAIIAHCASLMASFKVPREVIEVTSWPMTESGKILKRELAGRFGSGTGRLVGQGG</sequence>